<dbReference type="EMBL" id="GG663737">
    <property type="protein sequence ID" value="EEH58383.1"/>
    <property type="molecule type" value="Genomic_DNA"/>
</dbReference>
<protein>
    <submittedName>
        <fullName evidence="2">Predicted protein</fullName>
    </submittedName>
</protein>
<gene>
    <name evidence="2" type="ORF">MICPUCDRAFT_56100</name>
</gene>
<evidence type="ECO:0000313" key="2">
    <source>
        <dbReference type="EMBL" id="EEH58383.1"/>
    </source>
</evidence>
<dbReference type="RefSeq" id="XP_003056738.1">
    <property type="nucleotide sequence ID" value="XM_003056692.1"/>
</dbReference>
<feature type="region of interest" description="Disordered" evidence="1">
    <location>
        <begin position="1"/>
        <end position="49"/>
    </location>
</feature>
<reference evidence="2 3" key="1">
    <citation type="journal article" date="2009" name="Science">
        <title>Green evolution and dynamic adaptations revealed by genomes of the marine picoeukaryotes Micromonas.</title>
        <authorList>
            <person name="Worden A.Z."/>
            <person name="Lee J.H."/>
            <person name="Mock T."/>
            <person name="Rouze P."/>
            <person name="Simmons M.P."/>
            <person name="Aerts A.L."/>
            <person name="Allen A.E."/>
            <person name="Cuvelier M.L."/>
            <person name="Derelle E."/>
            <person name="Everett M.V."/>
            <person name="Foulon E."/>
            <person name="Grimwood J."/>
            <person name="Gundlach H."/>
            <person name="Henrissat B."/>
            <person name="Napoli C."/>
            <person name="McDonald S.M."/>
            <person name="Parker M.S."/>
            <person name="Rombauts S."/>
            <person name="Salamov A."/>
            <person name="Von Dassow P."/>
            <person name="Badger J.H."/>
            <person name="Coutinho P.M."/>
            <person name="Demir E."/>
            <person name="Dubchak I."/>
            <person name="Gentemann C."/>
            <person name="Eikrem W."/>
            <person name="Gready J.E."/>
            <person name="John U."/>
            <person name="Lanier W."/>
            <person name="Lindquist E.A."/>
            <person name="Lucas S."/>
            <person name="Mayer K.F."/>
            <person name="Moreau H."/>
            <person name="Not F."/>
            <person name="Otillar R."/>
            <person name="Panaud O."/>
            <person name="Pangilinan J."/>
            <person name="Paulsen I."/>
            <person name="Piegu B."/>
            <person name="Poliakov A."/>
            <person name="Robbens S."/>
            <person name="Schmutz J."/>
            <person name="Toulza E."/>
            <person name="Wyss T."/>
            <person name="Zelensky A."/>
            <person name="Zhou K."/>
            <person name="Armbrust E.V."/>
            <person name="Bhattacharya D."/>
            <person name="Goodenough U.W."/>
            <person name="Van de Peer Y."/>
            <person name="Grigoriev I.V."/>
        </authorList>
    </citation>
    <scope>NUCLEOTIDE SEQUENCE [LARGE SCALE GENOMIC DNA]</scope>
    <source>
        <strain evidence="2 3">CCMP1545</strain>
    </source>
</reference>
<name>C1MP08_MICPC</name>
<accession>C1MP08</accession>
<dbReference type="OrthoDB" id="10387523at2759"/>
<dbReference type="GeneID" id="9682177"/>
<organism evidence="3">
    <name type="scientific">Micromonas pusilla (strain CCMP1545)</name>
    <name type="common">Picoplanktonic green alga</name>
    <dbReference type="NCBI Taxonomy" id="564608"/>
    <lineage>
        <taxon>Eukaryota</taxon>
        <taxon>Viridiplantae</taxon>
        <taxon>Chlorophyta</taxon>
        <taxon>Mamiellophyceae</taxon>
        <taxon>Mamiellales</taxon>
        <taxon>Mamiellaceae</taxon>
        <taxon>Micromonas</taxon>
    </lineage>
</organism>
<evidence type="ECO:0000256" key="1">
    <source>
        <dbReference type="SAM" id="MobiDB-lite"/>
    </source>
</evidence>
<proteinExistence type="predicted"/>
<dbReference type="AlphaFoldDB" id="C1MP08"/>
<feature type="compositionally biased region" description="Low complexity" evidence="1">
    <location>
        <begin position="1"/>
        <end position="24"/>
    </location>
</feature>
<sequence>MHALAAAASSAARTRPARGATAPGSKTRRGVSVVRRAKQATGTETEEPTADDFATFNALVSGGDWELVQKNVRAAAVEGKLTPGVLGAAYSVHQKCVASGEPPEVVQTLQNVIQLFTQTMQSLKVHSIHWSPYDRVGVVNAVP</sequence>
<dbReference type="Proteomes" id="UP000001876">
    <property type="component" value="Unassembled WGS sequence"/>
</dbReference>
<dbReference type="KEGG" id="mpp:MICPUCDRAFT_56100"/>
<keyword evidence="3" id="KW-1185">Reference proteome</keyword>
<evidence type="ECO:0000313" key="3">
    <source>
        <dbReference type="Proteomes" id="UP000001876"/>
    </source>
</evidence>